<keyword evidence="2" id="KW-1185">Reference proteome</keyword>
<evidence type="ECO:0000313" key="2">
    <source>
        <dbReference type="Proteomes" id="UP001174209"/>
    </source>
</evidence>
<comment type="caution">
    <text evidence="1">The sequence shown here is derived from an EMBL/GenBank/DDBJ whole genome shotgun (WGS) entry which is preliminary data.</text>
</comment>
<dbReference type="EMBL" id="JAROCG010000001">
    <property type="protein sequence ID" value="MDN4611946.1"/>
    <property type="molecule type" value="Genomic_DNA"/>
</dbReference>
<reference evidence="1" key="1">
    <citation type="submission" date="2023-06" db="EMBL/GenBank/DDBJ databases">
        <title>MT1 and MT2 Draft Genomes of Novel Species.</title>
        <authorList>
            <person name="Venkateswaran K."/>
        </authorList>
    </citation>
    <scope>NUCLEOTIDE SEQUENCE</scope>
    <source>
        <strain evidence="1">IIF3SC-B10</strain>
    </source>
</reference>
<dbReference type="Proteomes" id="UP001174209">
    <property type="component" value="Unassembled WGS sequence"/>
</dbReference>
<gene>
    <name evidence="1" type="ORF">P5G52_13840</name>
</gene>
<dbReference type="RefSeq" id="WP_301228287.1">
    <property type="nucleotide sequence ID" value="NZ_JAROCG010000001.1"/>
</dbReference>
<sequence length="116" mass="11880">MAKNQRYTNALHISVPVPAGVKSGEPVKVGQICGVAQIDRETDGKATLWLDGSYDLQVTGAVANVGDPVYIKADRTLTATATGNYLFGTALGTKGTGTGPLEVAPIGYTTQTAAGV</sequence>
<name>A0ABT8K3D5_9MICC</name>
<organism evidence="1 2">
    <name type="scientific">Arthrobacter burdickii</name>
    <dbReference type="NCBI Taxonomy" id="3035920"/>
    <lineage>
        <taxon>Bacteria</taxon>
        <taxon>Bacillati</taxon>
        <taxon>Actinomycetota</taxon>
        <taxon>Actinomycetes</taxon>
        <taxon>Micrococcales</taxon>
        <taxon>Micrococcaceae</taxon>
        <taxon>Arthrobacter</taxon>
    </lineage>
</organism>
<dbReference type="Pfam" id="PF09956">
    <property type="entry name" value="Phage_cement_2"/>
    <property type="match status" value="1"/>
</dbReference>
<accession>A0ABT8K3D5</accession>
<evidence type="ECO:0000313" key="1">
    <source>
        <dbReference type="EMBL" id="MDN4611946.1"/>
    </source>
</evidence>
<dbReference type="InterPro" id="IPR011231">
    <property type="entry name" value="Phage_VT1-Sakai_H0018"/>
</dbReference>
<protein>
    <submittedName>
        <fullName evidence="1">DUF2190 family protein</fullName>
    </submittedName>
</protein>
<proteinExistence type="predicted"/>